<sequence length="258" mass="30014">MTKNVMLTGYIIYPMAEVDLFNFDWEVSKNSVLDIKRWITSWARIPMKNHDEVLAMPFKEWFSVWWNASLNINKIFYLLAAAAPLSYASYYLLNKKVEKSILTTILVAYLGLTFWFVTAPDVRFSFAFVLFLALLPLLFFKSLVDKVAEKINLLLIISTVYCLFLMGKNGYKLFCEDYFSAGNFSEYAYLPLDASEIKDKRNIKFNSVVLLTKDGRKIELFEPNPNHAQCFDKFPCSWYIDQSLKLRGEDLKDGFCTE</sequence>
<keyword evidence="1" id="KW-0812">Transmembrane</keyword>
<accession>A0ABP7U0F1</accession>
<feature type="transmembrane region" description="Helical" evidence="1">
    <location>
        <begin position="151"/>
        <end position="167"/>
    </location>
</feature>
<evidence type="ECO:0000259" key="2">
    <source>
        <dbReference type="Pfam" id="PF26626"/>
    </source>
</evidence>
<dbReference type="Proteomes" id="UP001500968">
    <property type="component" value="Unassembled WGS sequence"/>
</dbReference>
<gene>
    <name evidence="3" type="ORF">GCM10022386_18350</name>
</gene>
<feature type="domain" description="DUF8201" evidence="2">
    <location>
        <begin position="2"/>
        <end position="130"/>
    </location>
</feature>
<proteinExistence type="predicted"/>
<dbReference type="InterPro" id="IPR058514">
    <property type="entry name" value="DUF8201"/>
</dbReference>
<feature type="transmembrane region" description="Helical" evidence="1">
    <location>
        <begin position="100"/>
        <end position="118"/>
    </location>
</feature>
<keyword evidence="1" id="KW-1133">Transmembrane helix</keyword>
<feature type="transmembrane region" description="Helical" evidence="1">
    <location>
        <begin position="124"/>
        <end position="144"/>
    </location>
</feature>
<evidence type="ECO:0000313" key="4">
    <source>
        <dbReference type="Proteomes" id="UP001500968"/>
    </source>
</evidence>
<keyword evidence="1" id="KW-0472">Membrane</keyword>
<feature type="transmembrane region" description="Helical" evidence="1">
    <location>
        <begin position="75"/>
        <end position="93"/>
    </location>
</feature>
<reference evidence="4" key="1">
    <citation type="journal article" date="2019" name="Int. J. Syst. Evol. Microbiol.">
        <title>The Global Catalogue of Microorganisms (GCM) 10K type strain sequencing project: providing services to taxonomists for standard genome sequencing and annotation.</title>
        <authorList>
            <consortium name="The Broad Institute Genomics Platform"/>
            <consortium name="The Broad Institute Genome Sequencing Center for Infectious Disease"/>
            <person name="Wu L."/>
            <person name="Ma J."/>
        </authorList>
    </citation>
    <scope>NUCLEOTIDE SEQUENCE [LARGE SCALE GENOMIC DNA]</scope>
    <source>
        <strain evidence="4">JCM 17064</strain>
    </source>
</reference>
<evidence type="ECO:0000313" key="3">
    <source>
        <dbReference type="EMBL" id="GAA4034012.1"/>
    </source>
</evidence>
<dbReference type="Pfam" id="PF26626">
    <property type="entry name" value="DUF8201"/>
    <property type="match status" value="1"/>
</dbReference>
<keyword evidence="4" id="KW-1185">Reference proteome</keyword>
<comment type="caution">
    <text evidence="3">The sequence shown here is derived from an EMBL/GenBank/DDBJ whole genome shotgun (WGS) entry which is preliminary data.</text>
</comment>
<dbReference type="EMBL" id="BAABCR010000015">
    <property type="protein sequence ID" value="GAA4034012.1"/>
    <property type="molecule type" value="Genomic_DNA"/>
</dbReference>
<organism evidence="3 4">
    <name type="scientific">Flavobacterium cheonhonense</name>
    <dbReference type="NCBI Taxonomy" id="706185"/>
    <lineage>
        <taxon>Bacteria</taxon>
        <taxon>Pseudomonadati</taxon>
        <taxon>Bacteroidota</taxon>
        <taxon>Flavobacteriia</taxon>
        <taxon>Flavobacteriales</taxon>
        <taxon>Flavobacteriaceae</taxon>
        <taxon>Flavobacterium</taxon>
    </lineage>
</organism>
<evidence type="ECO:0000256" key="1">
    <source>
        <dbReference type="SAM" id="Phobius"/>
    </source>
</evidence>
<name>A0ABP7U0F1_9FLAO</name>
<protein>
    <recommendedName>
        <fullName evidence="2">DUF8201 domain-containing protein</fullName>
    </recommendedName>
</protein>